<organism evidence="2 3">
    <name type="scientific">Pontivivens marinum</name>
    <dbReference type="NCBI Taxonomy" id="1690039"/>
    <lineage>
        <taxon>Bacteria</taxon>
        <taxon>Pseudomonadati</taxon>
        <taxon>Pseudomonadota</taxon>
        <taxon>Alphaproteobacteria</taxon>
        <taxon>Rhodobacterales</taxon>
        <taxon>Paracoccaceae</taxon>
        <taxon>Pontivivens</taxon>
    </lineage>
</organism>
<sequence>MKNQTSVSKLRAQGNEMIHKKQANTVGEIMSALPADAAAAAGTTVDWRTLGLVLSQLDAMSQVASDGRTWVDVVHHHMKEIGAPVSKGHLHKVRRAYAFLVRGIDFLELPADRKQLAKISSVELAERLYQHDTEAGMDALAACLDNEKPAALWQIQELYDEYIHKHPDAQNPLQAAWKMRRNAKSEGSSLSADKPSLKADKSNFDQLLAQVSAHMDAMTEKLRDRDAQIQALRDDAAEAEVALTQVEQHLALALDEIKRLKHEL</sequence>
<evidence type="ECO:0000256" key="1">
    <source>
        <dbReference type="SAM" id="Coils"/>
    </source>
</evidence>
<keyword evidence="1" id="KW-0175">Coiled coil</keyword>
<dbReference type="EMBL" id="OCTN01000019">
    <property type="protein sequence ID" value="SOH95705.1"/>
    <property type="molecule type" value="Genomic_DNA"/>
</dbReference>
<protein>
    <submittedName>
        <fullName evidence="2">Uncharacterized protein</fullName>
    </submittedName>
</protein>
<dbReference type="OrthoDB" id="7365433at2"/>
<dbReference type="AlphaFoldDB" id="A0A2C9CX29"/>
<evidence type="ECO:0000313" key="3">
    <source>
        <dbReference type="Proteomes" id="UP000220034"/>
    </source>
</evidence>
<reference evidence="3" key="1">
    <citation type="submission" date="2017-09" db="EMBL/GenBank/DDBJ databases">
        <authorList>
            <person name="Varghese N."/>
            <person name="Submissions S."/>
        </authorList>
    </citation>
    <scope>NUCLEOTIDE SEQUENCE [LARGE SCALE GENOMIC DNA]</scope>
    <source>
        <strain evidence="3">C7</strain>
    </source>
</reference>
<feature type="coiled-coil region" evidence="1">
    <location>
        <begin position="215"/>
        <end position="263"/>
    </location>
</feature>
<dbReference type="Proteomes" id="UP000220034">
    <property type="component" value="Unassembled WGS sequence"/>
</dbReference>
<gene>
    <name evidence="2" type="ORF">SAMN06273572_1195</name>
</gene>
<accession>A0A2C9CX29</accession>
<keyword evidence="3" id="KW-1185">Reference proteome</keyword>
<proteinExistence type="predicted"/>
<name>A0A2C9CX29_9RHOB</name>
<evidence type="ECO:0000313" key="2">
    <source>
        <dbReference type="EMBL" id="SOH95705.1"/>
    </source>
</evidence>